<gene>
    <name evidence="1" type="ORF">F8R14_08080</name>
</gene>
<dbReference type="Pfam" id="PF07751">
    <property type="entry name" value="Abi_2"/>
    <property type="match status" value="1"/>
</dbReference>
<evidence type="ECO:0000313" key="1">
    <source>
        <dbReference type="EMBL" id="KAB1477578.1"/>
    </source>
</evidence>
<dbReference type="Proteomes" id="UP000434554">
    <property type="component" value="Unassembled WGS sequence"/>
</dbReference>
<sequence length="319" mass="37337">MKEFKTIDEQIELLQKRNLAIDSIEEAKAFLLTQNYYNIINGYGNYFPHDGDNYINNPNFKEISKLYTFEREIKQAIFQAIIDAETHLKSIFSYRFAELYQNKPYAYLDINCYDCADQKKRLNIVQNISNLGKLISKKEKFGNNSIAHYIKKHNDVPIWVLAGHLEFGDLKYMLINSTTSLQNSVARDLSSFIKVNINTTEIFPPETMMSFIENINDVRNICAHNNRLLDFKCRRDSKFWNPLHSKYQINKETPRSTVYSVILSLQCFLNQVEYGTLHNKLLKRITNLDNALKTITGNDILCKLGFPNDWHKNTKKITY</sequence>
<name>A0A833CAG3_9FIRM</name>
<protein>
    <submittedName>
        <fullName evidence="1">Abi family protein</fullName>
    </submittedName>
</protein>
<dbReference type="InterPro" id="IPR017034">
    <property type="entry name" value="Abi_system_AbiD/AbiF"/>
</dbReference>
<dbReference type="PIRSF" id="PIRSF034934">
    <property type="entry name" value="AbiF_AbiD"/>
    <property type="match status" value="1"/>
</dbReference>
<proteinExistence type="predicted"/>
<evidence type="ECO:0000313" key="2">
    <source>
        <dbReference type="Proteomes" id="UP000434554"/>
    </source>
</evidence>
<reference evidence="1 2" key="1">
    <citation type="submission" date="2019-09" db="EMBL/GenBank/DDBJ databases">
        <title>Draft genome sequence of 3 type strains from the CCUG.</title>
        <authorList>
            <person name="Pineiro-Iglesias B."/>
            <person name="Tunovic T."/>
            <person name="Unosson C."/>
            <person name="Inganas E."/>
            <person name="Ohlen M."/>
            <person name="Cardew S."/>
            <person name="Jensie-Markopoulos S."/>
            <person name="Salva-Serra F."/>
            <person name="Jaen-Luchoro D."/>
            <person name="Karlsson R."/>
            <person name="Svensson-Stadler L."/>
            <person name="Chun J."/>
            <person name="Moore E."/>
        </authorList>
    </citation>
    <scope>NUCLEOTIDE SEQUENCE [LARGE SCALE GENOMIC DNA]</scope>
    <source>
        <strain evidence="1 2">CCUG 65427</strain>
    </source>
</reference>
<dbReference type="GeneID" id="83055097"/>
<dbReference type="RefSeq" id="WP_127007836.1">
    <property type="nucleotide sequence ID" value="NZ_CAUENZ010000005.1"/>
</dbReference>
<dbReference type="AlphaFoldDB" id="A0A833CAG3"/>
<dbReference type="EMBL" id="WBKH01000008">
    <property type="protein sequence ID" value="KAB1477578.1"/>
    <property type="molecule type" value="Genomic_DNA"/>
</dbReference>
<accession>A0A833CAG3</accession>
<organism evidence="1 2">
    <name type="scientific">Veillonella seminalis</name>
    <dbReference type="NCBI Taxonomy" id="1502943"/>
    <lineage>
        <taxon>Bacteria</taxon>
        <taxon>Bacillati</taxon>
        <taxon>Bacillota</taxon>
        <taxon>Negativicutes</taxon>
        <taxon>Veillonellales</taxon>
        <taxon>Veillonellaceae</taxon>
        <taxon>Veillonella</taxon>
    </lineage>
</organism>
<dbReference type="InterPro" id="IPR011664">
    <property type="entry name" value="Abi_system_AbiD/AbiF-like"/>
</dbReference>
<comment type="caution">
    <text evidence="1">The sequence shown here is derived from an EMBL/GenBank/DDBJ whole genome shotgun (WGS) entry which is preliminary data.</text>
</comment>